<evidence type="ECO:0000256" key="4">
    <source>
        <dbReference type="ARBA" id="ARBA00023089"/>
    </source>
</evidence>
<dbReference type="AlphaFoldDB" id="A0A834WK45"/>
<evidence type="ECO:0000256" key="2">
    <source>
        <dbReference type="ARBA" id="ARBA00022473"/>
    </source>
</evidence>
<dbReference type="PANTHER" id="PTHR31791:SF10">
    <property type="entry name" value="FRIGIDA-LIKE PROTEIN"/>
    <property type="match status" value="1"/>
</dbReference>
<dbReference type="GO" id="GO:0009908">
    <property type="term" value="P:flower development"/>
    <property type="evidence" value="ECO:0007669"/>
    <property type="project" value="UniProtKB-KW"/>
</dbReference>
<dbReference type="OrthoDB" id="1917867at2759"/>
<keyword evidence="3 5" id="KW-0221">Differentiation</keyword>
<protein>
    <recommendedName>
        <fullName evidence="5">FRIGIDA-like protein</fullName>
    </recommendedName>
</protein>
<feature type="region of interest" description="Disordered" evidence="6">
    <location>
        <begin position="383"/>
        <end position="418"/>
    </location>
</feature>
<keyword evidence="8" id="KW-1185">Reference proteome</keyword>
<dbReference type="EMBL" id="JAAIUW010000008">
    <property type="protein sequence ID" value="KAF7819829.1"/>
    <property type="molecule type" value="Genomic_DNA"/>
</dbReference>
<dbReference type="Proteomes" id="UP000634136">
    <property type="component" value="Unassembled WGS sequence"/>
</dbReference>
<dbReference type="GO" id="GO:0030154">
    <property type="term" value="P:cell differentiation"/>
    <property type="evidence" value="ECO:0007669"/>
    <property type="project" value="UniProtKB-KW"/>
</dbReference>
<proteinExistence type="inferred from homology"/>
<evidence type="ECO:0000256" key="5">
    <source>
        <dbReference type="RuleBase" id="RU364012"/>
    </source>
</evidence>
<dbReference type="Pfam" id="PF07899">
    <property type="entry name" value="Frigida"/>
    <property type="match status" value="1"/>
</dbReference>
<gene>
    <name evidence="7" type="ORF">G2W53_025284</name>
</gene>
<comment type="caution">
    <text evidence="7">The sequence shown here is derived from an EMBL/GenBank/DDBJ whole genome shotgun (WGS) entry which is preliminary data.</text>
</comment>
<keyword evidence="4 5" id="KW-0287">Flowering</keyword>
<organism evidence="7 8">
    <name type="scientific">Senna tora</name>
    <dbReference type="NCBI Taxonomy" id="362788"/>
    <lineage>
        <taxon>Eukaryota</taxon>
        <taxon>Viridiplantae</taxon>
        <taxon>Streptophyta</taxon>
        <taxon>Embryophyta</taxon>
        <taxon>Tracheophyta</taxon>
        <taxon>Spermatophyta</taxon>
        <taxon>Magnoliopsida</taxon>
        <taxon>eudicotyledons</taxon>
        <taxon>Gunneridae</taxon>
        <taxon>Pentapetalae</taxon>
        <taxon>rosids</taxon>
        <taxon>fabids</taxon>
        <taxon>Fabales</taxon>
        <taxon>Fabaceae</taxon>
        <taxon>Caesalpinioideae</taxon>
        <taxon>Cassia clade</taxon>
        <taxon>Senna</taxon>
    </lineage>
</organism>
<keyword evidence="2 5" id="KW-0217">Developmental protein</keyword>
<name>A0A834WK45_9FABA</name>
<comment type="similarity">
    <text evidence="1 5">Belongs to the Frigida family.</text>
</comment>
<evidence type="ECO:0000256" key="6">
    <source>
        <dbReference type="SAM" id="MobiDB-lite"/>
    </source>
</evidence>
<sequence length="522" mass="57312">MATQLVVGTDRVQKFFDDLEAQRSILSTCTQLFTTLSKHFSSLEDSVSQKSQLIDSNLLALESHSQKTLESLDHRENSIPERESAAAARIEEQKEAALADLGKPISANAELSGTLKSLSRKMDSSMLLRFIVSKRKESASLRAEMAQAIAEAVDPPRLVLDALEEFLNCKLARSGVTDKRWACGILIQALFPDTRSVCKSPEFSRSIVDRAANLVELWKGQIDSTLENGSVSAAEAVMFLQMVVGFKLRGRFDEEYLRKMVMEYASRRDMSKIAAVLEFGEKMGDIIDELVRNGKEIEAVYFASECGLTERFPPVNLLKSYLRNSKKNAATMSKSGNNNQAAMDDSSTSELNSIKATLKCVEDYKLESEFNLESLRKRVAHLEKTKAERKKSSASGSKSHKRAYGSGSNRGSGSGSFRPAKVAKFNSYSSFNRRNAAPPQPSPVSRFSGAFNYSSQTVYDGSTANPYAAATSAYGGPHVQSPAGLTQQHYSLPSASYGGQTNYGVYDYGNAAPPTYQPPYTH</sequence>
<evidence type="ECO:0000313" key="8">
    <source>
        <dbReference type="Proteomes" id="UP000634136"/>
    </source>
</evidence>
<reference evidence="7" key="1">
    <citation type="submission" date="2020-09" db="EMBL/GenBank/DDBJ databases">
        <title>Genome-Enabled Discovery of Anthraquinone Biosynthesis in Senna tora.</title>
        <authorList>
            <person name="Kang S.-H."/>
            <person name="Pandey R.P."/>
            <person name="Lee C.-M."/>
            <person name="Sim J.-S."/>
            <person name="Jeong J.-T."/>
            <person name="Choi B.-S."/>
            <person name="Jung M."/>
            <person name="Ginzburg D."/>
            <person name="Zhao K."/>
            <person name="Won S.Y."/>
            <person name="Oh T.-J."/>
            <person name="Yu Y."/>
            <person name="Kim N.-H."/>
            <person name="Lee O.R."/>
            <person name="Lee T.-H."/>
            <person name="Bashyal P."/>
            <person name="Kim T.-S."/>
            <person name="Lee W.-H."/>
            <person name="Kawkins C."/>
            <person name="Kim C.-K."/>
            <person name="Kim J.S."/>
            <person name="Ahn B.O."/>
            <person name="Rhee S.Y."/>
            <person name="Sohng J.K."/>
        </authorList>
    </citation>
    <scope>NUCLEOTIDE SEQUENCE</scope>
    <source>
        <tissue evidence="7">Leaf</tissue>
    </source>
</reference>
<accession>A0A834WK45</accession>
<evidence type="ECO:0000256" key="3">
    <source>
        <dbReference type="ARBA" id="ARBA00022782"/>
    </source>
</evidence>
<dbReference type="PANTHER" id="PTHR31791">
    <property type="entry name" value="FRIGIDA-LIKE PROTEIN 3-RELATED"/>
    <property type="match status" value="1"/>
</dbReference>
<dbReference type="InterPro" id="IPR012474">
    <property type="entry name" value="Frigida"/>
</dbReference>
<evidence type="ECO:0000256" key="1">
    <source>
        <dbReference type="ARBA" id="ARBA00008956"/>
    </source>
</evidence>
<evidence type="ECO:0000313" key="7">
    <source>
        <dbReference type="EMBL" id="KAF7819829.1"/>
    </source>
</evidence>